<dbReference type="Pfam" id="PF05699">
    <property type="entry name" value="Dimer_Tnp_hAT"/>
    <property type="match status" value="1"/>
</dbReference>
<dbReference type="AlphaFoldDB" id="A0A8K0GHG8"/>
<evidence type="ECO:0000256" key="5">
    <source>
        <dbReference type="ARBA" id="ARBA00023242"/>
    </source>
</evidence>
<feature type="region of interest" description="Disordered" evidence="6">
    <location>
        <begin position="1"/>
        <end position="44"/>
    </location>
</feature>
<keyword evidence="5" id="KW-0539">Nucleus</keyword>
<keyword evidence="4" id="KW-0862">Zinc</keyword>
<feature type="compositionally biased region" description="Low complexity" evidence="6">
    <location>
        <begin position="20"/>
        <end position="37"/>
    </location>
</feature>
<evidence type="ECO:0000313" key="8">
    <source>
        <dbReference type="EMBL" id="KAF2899431.1"/>
    </source>
</evidence>
<keyword evidence="2" id="KW-0479">Metal-binding</keyword>
<dbReference type="OrthoDB" id="10060245at2759"/>
<keyword evidence="9" id="KW-1185">Reference proteome</keyword>
<evidence type="ECO:0000313" key="9">
    <source>
        <dbReference type="Proteomes" id="UP000801492"/>
    </source>
</evidence>
<reference evidence="8" key="1">
    <citation type="submission" date="2019-08" db="EMBL/GenBank/DDBJ databases">
        <title>The genome of the North American firefly Photinus pyralis.</title>
        <authorList>
            <consortium name="Photinus pyralis genome working group"/>
            <person name="Fallon T.R."/>
            <person name="Sander Lower S.E."/>
            <person name="Weng J.-K."/>
        </authorList>
    </citation>
    <scope>NUCLEOTIDE SEQUENCE</scope>
    <source>
        <strain evidence="8">TRF0915ILg1</strain>
        <tissue evidence="8">Whole body</tissue>
    </source>
</reference>
<dbReference type="InterPro" id="IPR052035">
    <property type="entry name" value="ZnF_BED_domain_contain"/>
</dbReference>
<dbReference type="GO" id="GO:0008270">
    <property type="term" value="F:zinc ion binding"/>
    <property type="evidence" value="ECO:0007669"/>
    <property type="project" value="UniProtKB-KW"/>
</dbReference>
<dbReference type="GO" id="GO:0005634">
    <property type="term" value="C:nucleus"/>
    <property type="evidence" value="ECO:0007669"/>
    <property type="project" value="UniProtKB-SubCell"/>
</dbReference>
<keyword evidence="3" id="KW-0863">Zinc-finger</keyword>
<dbReference type="PANTHER" id="PTHR46481:SF10">
    <property type="entry name" value="ZINC FINGER BED DOMAIN-CONTAINING PROTEIN 39"/>
    <property type="match status" value="1"/>
</dbReference>
<proteinExistence type="predicted"/>
<accession>A0A8K0GHG8</accession>
<evidence type="ECO:0000256" key="2">
    <source>
        <dbReference type="ARBA" id="ARBA00022723"/>
    </source>
</evidence>
<dbReference type="SUPFAM" id="SSF53098">
    <property type="entry name" value="Ribonuclease H-like"/>
    <property type="match status" value="1"/>
</dbReference>
<evidence type="ECO:0000256" key="6">
    <source>
        <dbReference type="SAM" id="MobiDB-lite"/>
    </source>
</evidence>
<comment type="subcellular location">
    <subcellularLocation>
        <location evidence="1">Nucleus</location>
    </subcellularLocation>
</comment>
<evidence type="ECO:0000259" key="7">
    <source>
        <dbReference type="Pfam" id="PF05699"/>
    </source>
</evidence>
<dbReference type="Proteomes" id="UP000801492">
    <property type="component" value="Unassembled WGS sequence"/>
</dbReference>
<evidence type="ECO:0000256" key="4">
    <source>
        <dbReference type="ARBA" id="ARBA00022833"/>
    </source>
</evidence>
<gene>
    <name evidence="8" type="ORF">ILUMI_06740</name>
</gene>
<evidence type="ECO:0000256" key="1">
    <source>
        <dbReference type="ARBA" id="ARBA00004123"/>
    </source>
</evidence>
<comment type="caution">
    <text evidence="8">The sequence shown here is derived from an EMBL/GenBank/DDBJ whole genome shotgun (WGS) entry which is preliminary data.</text>
</comment>
<dbReference type="SUPFAM" id="SSF140996">
    <property type="entry name" value="Hermes dimerisation domain"/>
    <property type="match status" value="1"/>
</dbReference>
<name>A0A8K0GHG8_IGNLU</name>
<organism evidence="8 9">
    <name type="scientific">Ignelater luminosus</name>
    <name type="common">Cucubano</name>
    <name type="synonym">Pyrophorus luminosus</name>
    <dbReference type="NCBI Taxonomy" id="2038154"/>
    <lineage>
        <taxon>Eukaryota</taxon>
        <taxon>Metazoa</taxon>
        <taxon>Ecdysozoa</taxon>
        <taxon>Arthropoda</taxon>
        <taxon>Hexapoda</taxon>
        <taxon>Insecta</taxon>
        <taxon>Pterygota</taxon>
        <taxon>Neoptera</taxon>
        <taxon>Endopterygota</taxon>
        <taxon>Coleoptera</taxon>
        <taxon>Polyphaga</taxon>
        <taxon>Elateriformia</taxon>
        <taxon>Elateroidea</taxon>
        <taxon>Elateridae</taxon>
        <taxon>Agrypninae</taxon>
        <taxon>Pyrophorini</taxon>
        <taxon>Ignelater</taxon>
    </lineage>
</organism>
<sequence length="433" mass="49245">MIQLTPFADQDTSDTRHNDTNTTTSQHDSQSSTSTSTIDKSKFARPRQTTVTTFYAKKQIPLNLKKKIDEELLTLFTLDYQPFRIVEDRGFRRFVNALNPSYTLPNRQTISKSFIPALYKQCLNKCKNEIKAVSSACLTTDCWTSVNNESFMGITIHYLNNNFEMKSMLLKCCPFPENHTSENLANALQTTVTEWELEDAIQSTIALLNPPLPVLALEEWDHIKDLIKILTPFENVTSADDAAAEKTKKYVIGLVTEAISRRGARNTSESESVDLVSETLSNRPTSEVNNLSIWSSIDKVIAKFQPLGTSSSRAIVEVQRYVEQEVLDRNLDPLRWWKEHEYAYPNLSTIVKERCCALATSVPCERLFSKAGQLLNDRRTRLHSSKFRVKFTPIPHRFVHCIMICDACTYRTYSFKESELGAPNRTSELGAKA</sequence>
<dbReference type="InterPro" id="IPR008906">
    <property type="entry name" value="HATC_C_dom"/>
</dbReference>
<dbReference type="PANTHER" id="PTHR46481">
    <property type="entry name" value="ZINC FINGER BED DOMAIN-CONTAINING PROTEIN 4"/>
    <property type="match status" value="1"/>
</dbReference>
<dbReference type="EMBL" id="VTPC01002807">
    <property type="protein sequence ID" value="KAF2899431.1"/>
    <property type="molecule type" value="Genomic_DNA"/>
</dbReference>
<evidence type="ECO:0000256" key="3">
    <source>
        <dbReference type="ARBA" id="ARBA00022771"/>
    </source>
</evidence>
<dbReference type="InterPro" id="IPR012337">
    <property type="entry name" value="RNaseH-like_sf"/>
</dbReference>
<feature type="domain" description="HAT C-terminal dimerisation" evidence="7">
    <location>
        <begin position="317"/>
        <end position="384"/>
    </location>
</feature>
<protein>
    <recommendedName>
        <fullName evidence="7">HAT C-terminal dimerisation domain-containing protein</fullName>
    </recommendedName>
</protein>
<dbReference type="GO" id="GO:0046983">
    <property type="term" value="F:protein dimerization activity"/>
    <property type="evidence" value="ECO:0007669"/>
    <property type="project" value="InterPro"/>
</dbReference>